<keyword evidence="2" id="KW-1185">Reference proteome</keyword>
<dbReference type="AlphaFoldDB" id="A0A4C1YHH3"/>
<dbReference type="Proteomes" id="UP000299102">
    <property type="component" value="Unassembled WGS sequence"/>
</dbReference>
<name>A0A4C1YHH3_EUMVA</name>
<comment type="caution">
    <text evidence="1">The sequence shown here is derived from an EMBL/GenBank/DDBJ whole genome shotgun (WGS) entry which is preliminary data.</text>
</comment>
<evidence type="ECO:0000313" key="1">
    <source>
        <dbReference type="EMBL" id="GBP75538.1"/>
    </source>
</evidence>
<dbReference type="EMBL" id="BGZK01001252">
    <property type="protein sequence ID" value="GBP75538.1"/>
    <property type="molecule type" value="Genomic_DNA"/>
</dbReference>
<proteinExistence type="predicted"/>
<accession>A0A4C1YHH3</accession>
<reference evidence="1 2" key="1">
    <citation type="journal article" date="2019" name="Commun. Biol.">
        <title>The bagworm genome reveals a unique fibroin gene that provides high tensile strength.</title>
        <authorList>
            <person name="Kono N."/>
            <person name="Nakamura H."/>
            <person name="Ohtoshi R."/>
            <person name="Tomita M."/>
            <person name="Numata K."/>
            <person name="Arakawa K."/>
        </authorList>
    </citation>
    <scope>NUCLEOTIDE SEQUENCE [LARGE SCALE GENOMIC DNA]</scope>
</reference>
<gene>
    <name evidence="1" type="ORF">EVAR_53579_1</name>
</gene>
<organism evidence="1 2">
    <name type="scientific">Eumeta variegata</name>
    <name type="common">Bagworm moth</name>
    <name type="synonym">Eumeta japonica</name>
    <dbReference type="NCBI Taxonomy" id="151549"/>
    <lineage>
        <taxon>Eukaryota</taxon>
        <taxon>Metazoa</taxon>
        <taxon>Ecdysozoa</taxon>
        <taxon>Arthropoda</taxon>
        <taxon>Hexapoda</taxon>
        <taxon>Insecta</taxon>
        <taxon>Pterygota</taxon>
        <taxon>Neoptera</taxon>
        <taxon>Endopterygota</taxon>
        <taxon>Lepidoptera</taxon>
        <taxon>Glossata</taxon>
        <taxon>Ditrysia</taxon>
        <taxon>Tineoidea</taxon>
        <taxon>Psychidae</taxon>
        <taxon>Oiketicinae</taxon>
        <taxon>Eumeta</taxon>
    </lineage>
</organism>
<protein>
    <submittedName>
        <fullName evidence="1">Uncharacterized protein</fullName>
    </submittedName>
</protein>
<sequence>MTREKVGFSAHVVCDPRLRLGPQIIPAPRIRYTCVGLNELNGMKYLGRSRPTVVGCLKVLRHENPRSMFWPCSEHPVAEISTSIHGGKSLFHAILLNNLSRRMGSSEGPVIEHSVCYQDDCDWK</sequence>
<evidence type="ECO:0000313" key="2">
    <source>
        <dbReference type="Proteomes" id="UP000299102"/>
    </source>
</evidence>